<comment type="catalytic activity">
    <reaction evidence="9">
        <text>Zn(2+)(in) + ATP + H2O = Zn(2+)(out) + ADP + phosphate + H(+)</text>
        <dbReference type="Rhea" id="RHEA:20621"/>
        <dbReference type="ChEBI" id="CHEBI:15377"/>
        <dbReference type="ChEBI" id="CHEBI:15378"/>
        <dbReference type="ChEBI" id="CHEBI:29105"/>
        <dbReference type="ChEBI" id="CHEBI:30616"/>
        <dbReference type="ChEBI" id="CHEBI:43474"/>
        <dbReference type="ChEBI" id="CHEBI:456216"/>
        <dbReference type="EC" id="7.2.2.12"/>
    </reaction>
</comment>
<dbReference type="Pfam" id="PF00702">
    <property type="entry name" value="Hydrolase"/>
    <property type="match status" value="1"/>
</dbReference>
<dbReference type="InterPro" id="IPR023298">
    <property type="entry name" value="ATPase_P-typ_TM_dom_sf"/>
</dbReference>
<feature type="transmembrane region" description="Helical" evidence="10">
    <location>
        <begin position="416"/>
        <end position="440"/>
    </location>
</feature>
<dbReference type="RefSeq" id="WP_235956822.1">
    <property type="nucleotide sequence ID" value="NZ_BLTE01000002.1"/>
</dbReference>
<feature type="transmembrane region" description="Helical" evidence="10">
    <location>
        <begin position="381"/>
        <end position="404"/>
    </location>
</feature>
<dbReference type="GO" id="GO:0016463">
    <property type="term" value="F:P-type zinc transporter activity"/>
    <property type="evidence" value="ECO:0007669"/>
    <property type="project" value="UniProtKB-EC"/>
</dbReference>
<comment type="similarity">
    <text evidence="2 10">Belongs to the cation transport ATPase (P-type) (TC 3.A.3) family. Type IB subfamily.</text>
</comment>
<dbReference type="PRINTS" id="PR00941">
    <property type="entry name" value="CDATPASE"/>
</dbReference>
<keyword evidence="7 10" id="KW-0472">Membrane</keyword>
<dbReference type="EMBL" id="BLTE01000002">
    <property type="protein sequence ID" value="GFK92935.1"/>
    <property type="molecule type" value="Genomic_DNA"/>
</dbReference>
<keyword evidence="14" id="KW-1185">Reference proteome</keyword>
<dbReference type="SUPFAM" id="SSF81653">
    <property type="entry name" value="Calcium ATPase, transduction domain A"/>
    <property type="match status" value="1"/>
</dbReference>
<comment type="subcellular location">
    <subcellularLocation>
        <location evidence="10">Cell membrane</location>
    </subcellularLocation>
    <subcellularLocation>
        <location evidence="1">Membrane</location>
    </subcellularLocation>
</comment>
<keyword evidence="6 10" id="KW-1133">Transmembrane helix</keyword>
<reference evidence="13 14" key="1">
    <citation type="submission" date="2020-04" db="EMBL/GenBank/DDBJ databases">
        <authorList>
            <consortium name="Desulfovibrio sp. FSS-1 genome sequencing consortium"/>
            <person name="Shimoshige H."/>
            <person name="Kobayashi H."/>
            <person name="Maekawa T."/>
        </authorList>
    </citation>
    <scope>NUCLEOTIDE SEQUENCE [LARGE SCALE GENOMIC DNA]</scope>
    <source>
        <strain evidence="13 14">SIID29052-01</strain>
    </source>
</reference>
<evidence type="ECO:0000256" key="3">
    <source>
        <dbReference type="ARBA" id="ARBA00022692"/>
    </source>
</evidence>
<comment type="caution">
    <text evidence="13">The sequence shown here is derived from an EMBL/GenBank/DDBJ whole genome shotgun (WGS) entry which is preliminary data.</text>
</comment>
<gene>
    <name evidence="13" type="primary">cadA</name>
    <name evidence="13" type="ORF">NNJEOMEG_00763</name>
</gene>
<dbReference type="InterPro" id="IPR018303">
    <property type="entry name" value="ATPase_P-typ_P_site"/>
</dbReference>
<dbReference type="InterPro" id="IPR051014">
    <property type="entry name" value="Cation_Transport_ATPase_IB"/>
</dbReference>
<keyword evidence="13" id="KW-0378">Hydrolase</keyword>
<evidence type="ECO:0000256" key="11">
    <source>
        <dbReference type="SAM" id="MobiDB-lite"/>
    </source>
</evidence>
<name>A0A6V8LXC7_9BACT</name>
<evidence type="ECO:0000256" key="7">
    <source>
        <dbReference type="ARBA" id="ARBA00023136"/>
    </source>
</evidence>
<dbReference type="PANTHER" id="PTHR48085:SF5">
    <property type="entry name" value="CADMIUM_ZINC-TRANSPORTING ATPASE HMA4-RELATED"/>
    <property type="match status" value="1"/>
</dbReference>
<dbReference type="InterPro" id="IPR059000">
    <property type="entry name" value="ATPase_P-type_domA"/>
</dbReference>
<dbReference type="PROSITE" id="PS00154">
    <property type="entry name" value="ATPASE_E1_E2"/>
    <property type="match status" value="1"/>
</dbReference>
<dbReference type="Pfam" id="PF00122">
    <property type="entry name" value="E1-E2_ATPase"/>
    <property type="match status" value="1"/>
</dbReference>
<dbReference type="GO" id="GO:0005524">
    <property type="term" value="F:ATP binding"/>
    <property type="evidence" value="ECO:0007669"/>
    <property type="project" value="UniProtKB-UniRule"/>
</dbReference>
<dbReference type="Gene3D" id="3.40.50.1000">
    <property type="entry name" value="HAD superfamily/HAD-like"/>
    <property type="match status" value="1"/>
</dbReference>
<feature type="region of interest" description="Disordered" evidence="11">
    <location>
        <begin position="94"/>
        <end position="118"/>
    </location>
</feature>
<dbReference type="PRINTS" id="PR00119">
    <property type="entry name" value="CATATPASE"/>
</dbReference>
<dbReference type="SFLD" id="SFLDG00002">
    <property type="entry name" value="C1.7:_P-type_atpase_like"/>
    <property type="match status" value="1"/>
</dbReference>
<evidence type="ECO:0000313" key="14">
    <source>
        <dbReference type="Proteomes" id="UP000494245"/>
    </source>
</evidence>
<evidence type="ECO:0000256" key="10">
    <source>
        <dbReference type="RuleBase" id="RU362081"/>
    </source>
</evidence>
<accession>A0A6V8LXC7</accession>
<evidence type="ECO:0000256" key="5">
    <source>
        <dbReference type="ARBA" id="ARBA00022967"/>
    </source>
</evidence>
<sequence length="775" mass="80500">MTIPTYRIPDMDCPEEAASIARALEPLLGGPDRLSFDTLRREARVDLTGLPVSPDQVARAMAGTGLRIVPVASAGFWEPDADTVDLTGSARPRPALVSLTTSRPETGSRADGEQGGPARGLPSCACCGGACSTGTGFWARRGREALCLASGIFWIAGLTLATLAQGDLWAVFRESGDAPLSAKALWLAAVACGVWHVLPRAWRSLVTLRPDMNLLMTVAVAGAVAVGEHSEAASVAFLFALANQLEAWSVGRARDALQALLALAPETALVIVPPNPLPVETPVGQVAPGSRVLVRPGDRIPLDGVVRAGASAVDQSPVTGESIPVAKGPGDPVFAGSVNTEGALEVETTRPAAQSTLARILRMVEEARSRRARSVQWVERFAAVYTPVMMGVAALFAVVPPLFLGGEWGRWFYEGLVILVISCPCALVISTPVSMVTALASAARNGVLVKGGAFLEIPATLDAVALDKTGTLTLGRPAVTEARPFEGVSERELLAVAAGLEARSSHPVARAVLEHAASRGVAPVAAQDVRSRPGLGVRGVIDATQWTLGNARFLAESGDAPESPELARALAQAEASAGTVVFAWSREKVLGCLSVEDQARPQAADAVRRLLAEGVAQVVMLTGDNPRAAARIAAQAGVTDFRAELLPEDKARAVAELAASGRRVAMVGDGVNDAPALAAAHLGVAMGAAGSDAAIETADVALMSDDLSKLPWLVRHSRRALGTVKANIAVALGVKAVFLALAGLQMATLWTAILADLGTSLFVIFNGLRLLRIRP</sequence>
<dbReference type="InterPro" id="IPR023299">
    <property type="entry name" value="ATPase_P-typ_cyto_dom_N"/>
</dbReference>
<feature type="domain" description="P-type ATPase A" evidence="12">
    <location>
        <begin position="263"/>
        <end position="365"/>
    </location>
</feature>
<keyword evidence="10" id="KW-0067">ATP-binding</keyword>
<evidence type="ECO:0000256" key="9">
    <source>
        <dbReference type="ARBA" id="ARBA00047308"/>
    </source>
</evidence>
<evidence type="ECO:0000256" key="6">
    <source>
        <dbReference type="ARBA" id="ARBA00022989"/>
    </source>
</evidence>
<dbReference type="SFLD" id="SFLDS00003">
    <property type="entry name" value="Haloacid_Dehalogenase"/>
    <property type="match status" value="1"/>
</dbReference>
<dbReference type="NCBIfam" id="TIGR01525">
    <property type="entry name" value="ATPase-IB_hvy"/>
    <property type="match status" value="1"/>
</dbReference>
<feature type="transmembrane region" description="Helical" evidence="10">
    <location>
        <begin position="724"/>
        <end position="744"/>
    </location>
</feature>
<dbReference type="GO" id="GO:0046872">
    <property type="term" value="F:metal ion binding"/>
    <property type="evidence" value="ECO:0007669"/>
    <property type="project" value="UniProtKB-KW"/>
</dbReference>
<dbReference type="InterPro" id="IPR001757">
    <property type="entry name" value="P_typ_ATPase"/>
</dbReference>
<evidence type="ECO:0000256" key="4">
    <source>
        <dbReference type="ARBA" id="ARBA00022723"/>
    </source>
</evidence>
<protein>
    <recommendedName>
        <fullName evidence="8">P-type Zn(2+) transporter</fullName>
        <ecNumber evidence="8">7.2.2.12</ecNumber>
    </recommendedName>
</protein>
<keyword evidence="10" id="KW-1003">Cell membrane</keyword>
<dbReference type="SUPFAM" id="SSF56784">
    <property type="entry name" value="HAD-like"/>
    <property type="match status" value="1"/>
</dbReference>
<evidence type="ECO:0000256" key="8">
    <source>
        <dbReference type="ARBA" id="ARBA00039097"/>
    </source>
</evidence>
<dbReference type="PANTHER" id="PTHR48085">
    <property type="entry name" value="CADMIUM/ZINC-TRANSPORTING ATPASE HMA2-RELATED"/>
    <property type="match status" value="1"/>
</dbReference>
<feature type="transmembrane region" description="Helical" evidence="10">
    <location>
        <begin position="184"/>
        <end position="202"/>
    </location>
</feature>
<keyword evidence="4 10" id="KW-0479">Metal-binding</keyword>
<dbReference type="FunFam" id="2.70.150.10:FF:000002">
    <property type="entry name" value="Copper-transporting ATPase 1, putative"/>
    <property type="match status" value="1"/>
</dbReference>
<organism evidence="13 14">
    <name type="scientific">Fundidesulfovibrio magnetotacticus</name>
    <dbReference type="NCBI Taxonomy" id="2730080"/>
    <lineage>
        <taxon>Bacteria</taxon>
        <taxon>Pseudomonadati</taxon>
        <taxon>Thermodesulfobacteriota</taxon>
        <taxon>Desulfovibrionia</taxon>
        <taxon>Desulfovibrionales</taxon>
        <taxon>Desulfovibrionaceae</taxon>
        <taxon>Fundidesulfovibrio</taxon>
    </lineage>
</organism>
<dbReference type="Gene3D" id="3.40.1110.10">
    <property type="entry name" value="Calcium-transporting ATPase, cytoplasmic domain N"/>
    <property type="match status" value="1"/>
</dbReference>
<feature type="transmembrane region" description="Helical" evidence="10">
    <location>
        <begin position="145"/>
        <end position="164"/>
    </location>
</feature>
<dbReference type="GO" id="GO:0005886">
    <property type="term" value="C:plasma membrane"/>
    <property type="evidence" value="ECO:0007669"/>
    <property type="project" value="UniProtKB-SubCell"/>
</dbReference>
<dbReference type="Proteomes" id="UP000494245">
    <property type="component" value="Unassembled WGS sequence"/>
</dbReference>
<keyword evidence="10" id="KW-0547">Nucleotide-binding</keyword>
<dbReference type="SUPFAM" id="SSF81665">
    <property type="entry name" value="Calcium ATPase, transmembrane domain M"/>
    <property type="match status" value="1"/>
</dbReference>
<dbReference type="InterPro" id="IPR036412">
    <property type="entry name" value="HAD-like_sf"/>
</dbReference>
<evidence type="ECO:0000256" key="2">
    <source>
        <dbReference type="ARBA" id="ARBA00006024"/>
    </source>
</evidence>
<dbReference type="PROSITE" id="PS01229">
    <property type="entry name" value="COF_2"/>
    <property type="match status" value="1"/>
</dbReference>
<keyword evidence="5" id="KW-1278">Translocase</keyword>
<evidence type="ECO:0000259" key="12">
    <source>
        <dbReference type="Pfam" id="PF00122"/>
    </source>
</evidence>
<evidence type="ECO:0000313" key="13">
    <source>
        <dbReference type="EMBL" id="GFK92935.1"/>
    </source>
</evidence>
<dbReference type="SFLD" id="SFLDF00027">
    <property type="entry name" value="p-type_atpase"/>
    <property type="match status" value="1"/>
</dbReference>
<dbReference type="InterPro" id="IPR023214">
    <property type="entry name" value="HAD_sf"/>
</dbReference>
<dbReference type="InterPro" id="IPR044492">
    <property type="entry name" value="P_typ_ATPase_HD_dom"/>
</dbReference>
<reference evidence="13 14" key="2">
    <citation type="submission" date="2020-05" db="EMBL/GenBank/DDBJ databases">
        <title>Draft genome sequence of Desulfovibrio sp. strainFSS-1.</title>
        <authorList>
            <person name="Shimoshige H."/>
            <person name="Kobayashi H."/>
            <person name="Maekawa T."/>
        </authorList>
    </citation>
    <scope>NUCLEOTIDE SEQUENCE [LARGE SCALE GENOMIC DNA]</scope>
    <source>
        <strain evidence="13 14">SIID29052-01</strain>
    </source>
</reference>
<keyword evidence="3 10" id="KW-0812">Transmembrane</keyword>
<dbReference type="EC" id="7.2.2.12" evidence="8"/>
<dbReference type="AlphaFoldDB" id="A0A6V8LXC7"/>
<proteinExistence type="inferred from homology"/>
<evidence type="ECO:0000256" key="1">
    <source>
        <dbReference type="ARBA" id="ARBA00004370"/>
    </source>
</evidence>
<dbReference type="InterPro" id="IPR027256">
    <property type="entry name" value="P-typ_ATPase_IB"/>
</dbReference>
<feature type="transmembrane region" description="Helical" evidence="10">
    <location>
        <begin position="750"/>
        <end position="771"/>
    </location>
</feature>
<dbReference type="NCBIfam" id="TIGR01494">
    <property type="entry name" value="ATPase_P-type"/>
    <property type="match status" value="1"/>
</dbReference>
<dbReference type="InterPro" id="IPR008250">
    <property type="entry name" value="ATPase_P-typ_transduc_dom_A_sf"/>
</dbReference>
<dbReference type="GO" id="GO:0016887">
    <property type="term" value="F:ATP hydrolysis activity"/>
    <property type="evidence" value="ECO:0007669"/>
    <property type="project" value="InterPro"/>
</dbReference>
<dbReference type="Gene3D" id="2.70.150.10">
    <property type="entry name" value="Calcium-transporting ATPase, cytoplasmic transduction domain A"/>
    <property type="match status" value="1"/>
</dbReference>